<evidence type="ECO:0000256" key="1">
    <source>
        <dbReference type="ARBA" id="ARBA00022723"/>
    </source>
</evidence>
<feature type="domain" description="MYND-type" evidence="6">
    <location>
        <begin position="360"/>
        <end position="397"/>
    </location>
</feature>
<evidence type="ECO:0000259" key="6">
    <source>
        <dbReference type="PROSITE" id="PS50865"/>
    </source>
</evidence>
<evidence type="ECO:0000256" key="2">
    <source>
        <dbReference type="ARBA" id="ARBA00022771"/>
    </source>
</evidence>
<proteinExistence type="predicted"/>
<feature type="region of interest" description="Disordered" evidence="5">
    <location>
        <begin position="128"/>
        <end position="164"/>
    </location>
</feature>
<feature type="compositionally biased region" description="Pro residues" evidence="5">
    <location>
        <begin position="195"/>
        <end position="205"/>
    </location>
</feature>
<evidence type="ECO:0000256" key="5">
    <source>
        <dbReference type="SAM" id="MobiDB-lite"/>
    </source>
</evidence>
<protein>
    <recommendedName>
        <fullName evidence="6">MYND-type domain-containing protein</fullName>
    </recommendedName>
</protein>
<dbReference type="PANTHER" id="PTHR10237:SF15">
    <property type="entry name" value="LD37257P"/>
    <property type="match status" value="1"/>
</dbReference>
<feature type="compositionally biased region" description="Polar residues" evidence="5">
    <location>
        <begin position="130"/>
        <end position="150"/>
    </location>
</feature>
<dbReference type="AlphaFoldDB" id="A0A1B6CWN5"/>
<feature type="region of interest" description="Disordered" evidence="5">
    <location>
        <begin position="189"/>
        <end position="253"/>
    </location>
</feature>
<keyword evidence="3" id="KW-0862">Zinc</keyword>
<dbReference type="PROSITE" id="PS01360">
    <property type="entry name" value="ZF_MYND_1"/>
    <property type="match status" value="1"/>
</dbReference>
<dbReference type="SUPFAM" id="SSF144232">
    <property type="entry name" value="HIT/MYND zinc finger-like"/>
    <property type="match status" value="1"/>
</dbReference>
<evidence type="ECO:0000256" key="4">
    <source>
        <dbReference type="PROSITE-ProRule" id="PRU00134"/>
    </source>
</evidence>
<sequence>STPGIVTSTFTSRNMPSSSLRAPDTSGRMNRMQRPILPKPMINNNSFIDQNSIIGEGRQGPILDVKSIIADYRSRHPENVPRRGRRMKPLDSVGIVRGILDSQPTVSSTRISGSPALMSMANMALGSGSHVRSTAQDSSVGPQFNLGQENSRPSSTDSSRSGHQTEVLALPAPGLSFKDALVQFAKMSQPTNLPAKPPPPPPPYPEVTLHPVPAPQSPPTHTPHSSLLHGILTKSAPPAHSSSMTHIPPPPPCHRPTTFSPTLARLLTAPERSPTTSTSHFRPPTSRVSICELLSSSKKTRNEITITPVASHPPPKSKEDVVLLQDDDEEADGTDRLVIDESRDTANANNEVPADEVPECQGCHQRSAQFVCAGCANQWYCSRECQVTAWEDHSEVCSG</sequence>
<dbReference type="InterPro" id="IPR024119">
    <property type="entry name" value="TF_DEAF-1"/>
</dbReference>
<dbReference type="GO" id="GO:0000981">
    <property type="term" value="F:DNA-binding transcription factor activity, RNA polymerase II-specific"/>
    <property type="evidence" value="ECO:0007669"/>
    <property type="project" value="TreeGrafter"/>
</dbReference>
<feature type="region of interest" description="Disordered" evidence="5">
    <location>
        <begin position="1"/>
        <end position="29"/>
    </location>
</feature>
<dbReference type="PROSITE" id="PS50865">
    <property type="entry name" value="ZF_MYND_2"/>
    <property type="match status" value="1"/>
</dbReference>
<dbReference type="GO" id="GO:0005634">
    <property type="term" value="C:nucleus"/>
    <property type="evidence" value="ECO:0007669"/>
    <property type="project" value="TreeGrafter"/>
</dbReference>
<feature type="compositionally biased region" description="Polar residues" evidence="5">
    <location>
        <begin position="1"/>
        <end position="20"/>
    </location>
</feature>
<dbReference type="Gene3D" id="6.10.140.2220">
    <property type="match status" value="1"/>
</dbReference>
<keyword evidence="2 4" id="KW-0863">Zinc-finger</keyword>
<dbReference type="Pfam" id="PF01753">
    <property type="entry name" value="zf-MYND"/>
    <property type="match status" value="1"/>
</dbReference>
<dbReference type="EMBL" id="GEDC01019382">
    <property type="protein sequence ID" value="JAS17916.1"/>
    <property type="molecule type" value="Transcribed_RNA"/>
</dbReference>
<keyword evidence="1" id="KW-0479">Metal-binding</keyword>
<gene>
    <name evidence="7" type="ORF">g.19213</name>
</gene>
<dbReference type="FunFam" id="6.10.140.2220:FF:000022">
    <property type="entry name" value="Leucine-rich repeat-containing protein"/>
    <property type="match status" value="1"/>
</dbReference>
<name>A0A1B6CWN5_9HEMI</name>
<accession>A0A1B6CWN5</accession>
<dbReference type="PANTHER" id="PTHR10237">
    <property type="entry name" value="DEFORMED EPIDERMAL AUTOREGULATORY FACTOR 1 HOMOLOG SUPPRESSIN"/>
    <property type="match status" value="1"/>
</dbReference>
<reference evidence="7" key="1">
    <citation type="submission" date="2015-12" db="EMBL/GenBank/DDBJ databases">
        <title>De novo transcriptome assembly of four potential Pierce s Disease insect vectors from Arizona vineyards.</title>
        <authorList>
            <person name="Tassone E.E."/>
        </authorList>
    </citation>
    <scope>NUCLEOTIDE SEQUENCE</scope>
</reference>
<dbReference type="GO" id="GO:0008270">
    <property type="term" value="F:zinc ion binding"/>
    <property type="evidence" value="ECO:0007669"/>
    <property type="project" value="UniProtKB-KW"/>
</dbReference>
<feature type="non-terminal residue" evidence="7">
    <location>
        <position position="1"/>
    </location>
</feature>
<evidence type="ECO:0000313" key="7">
    <source>
        <dbReference type="EMBL" id="JAS17916.1"/>
    </source>
</evidence>
<feature type="compositionally biased region" description="Pro residues" evidence="5">
    <location>
        <begin position="212"/>
        <end position="221"/>
    </location>
</feature>
<evidence type="ECO:0000256" key="3">
    <source>
        <dbReference type="ARBA" id="ARBA00022833"/>
    </source>
</evidence>
<feature type="compositionally biased region" description="Low complexity" evidence="5">
    <location>
        <begin position="151"/>
        <end position="161"/>
    </location>
</feature>
<organism evidence="7">
    <name type="scientific">Clastoptera arizonana</name>
    <name type="common">Arizona spittle bug</name>
    <dbReference type="NCBI Taxonomy" id="38151"/>
    <lineage>
        <taxon>Eukaryota</taxon>
        <taxon>Metazoa</taxon>
        <taxon>Ecdysozoa</taxon>
        <taxon>Arthropoda</taxon>
        <taxon>Hexapoda</taxon>
        <taxon>Insecta</taxon>
        <taxon>Pterygota</taxon>
        <taxon>Neoptera</taxon>
        <taxon>Paraneoptera</taxon>
        <taxon>Hemiptera</taxon>
        <taxon>Auchenorrhyncha</taxon>
        <taxon>Cercopoidea</taxon>
        <taxon>Clastopteridae</taxon>
        <taxon>Clastoptera</taxon>
    </lineage>
</organism>
<dbReference type="InterPro" id="IPR002893">
    <property type="entry name" value="Znf_MYND"/>
</dbReference>